<dbReference type="EMBL" id="KZ347959">
    <property type="protein sequence ID" value="PIO66898.1"/>
    <property type="molecule type" value="Genomic_DNA"/>
</dbReference>
<evidence type="ECO:0000313" key="2">
    <source>
        <dbReference type="Proteomes" id="UP000230423"/>
    </source>
</evidence>
<organism evidence="1 2">
    <name type="scientific">Teladorsagia circumcincta</name>
    <name type="common">Brown stomach worm</name>
    <name type="synonym">Ostertagia circumcincta</name>
    <dbReference type="NCBI Taxonomy" id="45464"/>
    <lineage>
        <taxon>Eukaryota</taxon>
        <taxon>Metazoa</taxon>
        <taxon>Ecdysozoa</taxon>
        <taxon>Nematoda</taxon>
        <taxon>Chromadorea</taxon>
        <taxon>Rhabditida</taxon>
        <taxon>Rhabditina</taxon>
        <taxon>Rhabditomorpha</taxon>
        <taxon>Strongyloidea</taxon>
        <taxon>Trichostrongylidae</taxon>
        <taxon>Teladorsagia</taxon>
    </lineage>
</organism>
<accession>A0A2G9U9K1</accession>
<dbReference type="AlphaFoldDB" id="A0A2G9U9K1"/>
<dbReference type="OrthoDB" id="18740at2759"/>
<dbReference type="Proteomes" id="UP000230423">
    <property type="component" value="Unassembled WGS sequence"/>
</dbReference>
<feature type="non-terminal residue" evidence="1">
    <location>
        <position position="1"/>
    </location>
</feature>
<reference evidence="1 2" key="1">
    <citation type="submission" date="2015-09" db="EMBL/GenBank/DDBJ databases">
        <title>Draft genome of the parasitic nematode Teladorsagia circumcincta isolate WARC Sus (inbred).</title>
        <authorList>
            <person name="Mitreva M."/>
        </authorList>
    </citation>
    <scope>NUCLEOTIDE SEQUENCE [LARGE SCALE GENOMIC DNA]</scope>
    <source>
        <strain evidence="1 2">S</strain>
    </source>
</reference>
<evidence type="ECO:0000313" key="1">
    <source>
        <dbReference type="EMBL" id="PIO66898.1"/>
    </source>
</evidence>
<protein>
    <submittedName>
        <fullName evidence="1">Uncharacterized protein</fullName>
    </submittedName>
</protein>
<gene>
    <name evidence="1" type="ORF">TELCIR_11373</name>
</gene>
<name>A0A2G9U9K1_TELCI</name>
<sequence>TSTGNRIDDSAAILACIGDTKTSASELGDGQQKAVLQVWWNLVQAFWKKFGPDPIKDEKLTEAMKQWCTEVTKDYDAFFLGELITVVERVLERDGIPTLPNIRKGFAQRALGFAFCGLLSHDSVSIINREKLHWRFARRVKNEGILRKRSESPHSAYDDIEDGINILKRSWLKKDWKG</sequence>
<keyword evidence="2" id="KW-1185">Reference proteome</keyword>
<proteinExistence type="predicted"/>